<evidence type="ECO:0000256" key="5">
    <source>
        <dbReference type="ARBA" id="ARBA00023315"/>
    </source>
</evidence>
<organism evidence="8 9">
    <name type="scientific">Haloferax profundi</name>
    <dbReference type="NCBI Taxonomy" id="1544718"/>
    <lineage>
        <taxon>Archaea</taxon>
        <taxon>Methanobacteriati</taxon>
        <taxon>Methanobacteriota</taxon>
        <taxon>Stenosarchaea group</taxon>
        <taxon>Halobacteria</taxon>
        <taxon>Halobacteriales</taxon>
        <taxon>Haloferacaceae</taxon>
        <taxon>Haloferax</taxon>
    </lineage>
</organism>
<dbReference type="PANTHER" id="PTHR36174:SF1">
    <property type="entry name" value="LIPID II:GLYCINE GLYCYLTRANSFERASE"/>
    <property type="match status" value="1"/>
</dbReference>
<dbReference type="EMBL" id="LOPV01000210">
    <property type="protein sequence ID" value="KTG26898.1"/>
    <property type="molecule type" value="Genomic_DNA"/>
</dbReference>
<dbReference type="InterPro" id="IPR016181">
    <property type="entry name" value="Acyl_CoA_acyltransferase"/>
</dbReference>
<dbReference type="Gene3D" id="3.40.630.30">
    <property type="match status" value="1"/>
</dbReference>
<keyword evidence="9" id="KW-1185">Reference proteome</keyword>
<dbReference type="InterPro" id="IPR050644">
    <property type="entry name" value="PG_Glycine_Bridge_Synth"/>
</dbReference>
<keyword evidence="4" id="KW-0573">Peptidoglycan synthesis</keyword>
<dbReference type="InterPro" id="IPR038740">
    <property type="entry name" value="BioF2-like_GNAT_dom"/>
</dbReference>
<evidence type="ECO:0000313" key="9">
    <source>
        <dbReference type="Proteomes" id="UP000053157"/>
    </source>
</evidence>
<evidence type="ECO:0000256" key="2">
    <source>
        <dbReference type="ARBA" id="ARBA00022679"/>
    </source>
</evidence>
<evidence type="ECO:0000259" key="7">
    <source>
        <dbReference type="Pfam" id="PF13480"/>
    </source>
</evidence>
<dbReference type="PANTHER" id="PTHR36174">
    <property type="entry name" value="LIPID II:GLYCINE GLYCYLTRANSFERASE"/>
    <property type="match status" value="1"/>
</dbReference>
<keyword evidence="5" id="KW-0012">Acyltransferase</keyword>
<evidence type="ECO:0000313" key="8">
    <source>
        <dbReference type="EMBL" id="KTG26898.1"/>
    </source>
</evidence>
<comment type="similarity">
    <text evidence="1">Belongs to the FemABX family.</text>
</comment>
<protein>
    <recommendedName>
        <fullName evidence="7">BioF2-like acetyltransferase domain-containing protein</fullName>
    </recommendedName>
</protein>
<keyword evidence="2" id="KW-0808">Transferase</keyword>
<dbReference type="GO" id="GO:0071555">
    <property type="term" value="P:cell wall organization"/>
    <property type="evidence" value="ECO:0007669"/>
    <property type="project" value="UniProtKB-KW"/>
</dbReference>
<dbReference type="GO" id="GO:0016755">
    <property type="term" value="F:aminoacyltransferase activity"/>
    <property type="evidence" value="ECO:0007669"/>
    <property type="project" value="InterPro"/>
</dbReference>
<gene>
    <name evidence="8" type="ORF">AUR66_15555</name>
</gene>
<evidence type="ECO:0000256" key="4">
    <source>
        <dbReference type="ARBA" id="ARBA00022984"/>
    </source>
</evidence>
<reference evidence="8 9" key="1">
    <citation type="submission" date="2015-12" db="EMBL/GenBank/DDBJ databases">
        <title>Haloferax profundi sp. nov. isolated from the Discovery deep brine-seawater interface in the Red Sea.</title>
        <authorList>
            <person name="Zhang G."/>
            <person name="Stingl U."/>
            <person name="Rashid M."/>
        </authorList>
    </citation>
    <scope>NUCLEOTIDE SEQUENCE [LARGE SCALE GENOMIC DNA]</scope>
    <source>
        <strain evidence="8 9">SB29</strain>
    </source>
</reference>
<dbReference type="AlphaFoldDB" id="A0A0W1SL48"/>
<name>A0A0W1SL48_9EURY</name>
<dbReference type="Pfam" id="PF13480">
    <property type="entry name" value="Acetyltransf_6"/>
    <property type="match status" value="1"/>
</dbReference>
<evidence type="ECO:0000256" key="6">
    <source>
        <dbReference type="ARBA" id="ARBA00023316"/>
    </source>
</evidence>
<proteinExistence type="inferred from homology"/>
<accession>A0A0W1SL48</accession>
<dbReference type="PROSITE" id="PS51191">
    <property type="entry name" value="FEMABX"/>
    <property type="match status" value="1"/>
</dbReference>
<comment type="caution">
    <text evidence="8">The sequence shown here is derived from an EMBL/GenBank/DDBJ whole genome shotgun (WGS) entry which is preliminary data.</text>
</comment>
<dbReference type="GO" id="GO:0044038">
    <property type="term" value="P:cell wall macromolecule biosynthetic process"/>
    <property type="evidence" value="ECO:0007669"/>
    <property type="project" value="InterPro"/>
</dbReference>
<evidence type="ECO:0000256" key="3">
    <source>
        <dbReference type="ARBA" id="ARBA00022960"/>
    </source>
</evidence>
<dbReference type="InterPro" id="IPR003447">
    <property type="entry name" value="FEMABX"/>
</dbReference>
<dbReference type="OrthoDB" id="140543at2157"/>
<dbReference type="GO" id="GO:0008360">
    <property type="term" value="P:regulation of cell shape"/>
    <property type="evidence" value="ECO:0007669"/>
    <property type="project" value="UniProtKB-KW"/>
</dbReference>
<keyword evidence="6" id="KW-0961">Cell wall biogenesis/degradation</keyword>
<dbReference type="RefSeq" id="WP_058572404.1">
    <property type="nucleotide sequence ID" value="NZ_LOPV01000210.1"/>
</dbReference>
<feature type="domain" description="BioF2-like acetyltransferase" evidence="7">
    <location>
        <begin position="170"/>
        <end position="305"/>
    </location>
</feature>
<sequence>MSIEIRYATEDDVHQWDQYVAQSPHGNLFHQYAALEVQAKHSGSELYPLIGFKGQEVVGLFPLFKISKGPINTVFSPPPELRVAYLGPVLLNMDHMKQRKRESRHHEFIDSCFEWIQNEIRPQYTHIRLDGNYDDLRAFSWNDFSISPSYTYHVDLTGGEEDVLMNFSSDARSNIRNAPEESYTIEEGGLSEIDLIIEQVSDRYEDQGVSFHTTAEFVKDLYTNLPEGQIRPYTLRVDGDFIGGILVTDYKDMVSRWQGGVRTDIDVDIATNDLLDWQVMCDAMDRGRATYDLVGADNRRINRYKSKFNPSLHPFYSLERSEAGMGKLAHIYKTLRQRA</sequence>
<evidence type="ECO:0000256" key="1">
    <source>
        <dbReference type="ARBA" id="ARBA00009943"/>
    </source>
</evidence>
<dbReference type="SUPFAM" id="SSF55729">
    <property type="entry name" value="Acyl-CoA N-acyltransferases (Nat)"/>
    <property type="match status" value="1"/>
</dbReference>
<dbReference type="Proteomes" id="UP000053157">
    <property type="component" value="Unassembled WGS sequence"/>
</dbReference>
<keyword evidence="3" id="KW-0133">Cell shape</keyword>